<feature type="region of interest" description="Disordered" evidence="1">
    <location>
        <begin position="105"/>
        <end position="173"/>
    </location>
</feature>
<sequence length="337" mass="35824">MAVPPTRRTGTLVLSGLLALAVVAGGGYVWATRTDDRGTDSRAEAETPVSGTLRVMLAGDSMTQGANGDRTWRYHLWNHLEPGVEGLDFVGPYTDPATTDMIIPVPTDGEAPTAEPTAGGPAGQGEGPEDAAAPALSPEDAEALAELVDHGWPGDDGDPGTGEYRDPDFDQDHNAVWGRTLRDAAASIGEEVGRYEPDVLCALIGVNDLLWPIGMDEMEERLRRYVAGAREGNPDVKIVLAEALPIAYADNDPGFALRLYSYNVLVRDLTAELSTERSPVTSVDIAEREKWDVAADTYDGTHPNARGETKIAAAFADVLAEAHGLGGPYPRPLPEPS</sequence>
<protein>
    <submittedName>
        <fullName evidence="3">GDSL-like Lipase/Acylhydrolase family protein</fullName>
    </submittedName>
</protein>
<dbReference type="Gene3D" id="3.40.50.1110">
    <property type="entry name" value="SGNH hydrolase"/>
    <property type="match status" value="2"/>
</dbReference>
<dbReference type="InterPro" id="IPR036514">
    <property type="entry name" value="SGNH_hydro_sf"/>
</dbReference>
<dbReference type="Pfam" id="PF13472">
    <property type="entry name" value="Lipase_GDSL_2"/>
    <property type="match status" value="1"/>
</dbReference>
<dbReference type="OrthoDB" id="468550at2"/>
<dbReference type="AlphaFoldDB" id="A0A1M6KMU2"/>
<evidence type="ECO:0000259" key="2">
    <source>
        <dbReference type="Pfam" id="PF13472"/>
    </source>
</evidence>
<dbReference type="GO" id="GO:0016787">
    <property type="term" value="F:hydrolase activity"/>
    <property type="evidence" value="ECO:0007669"/>
    <property type="project" value="UniProtKB-KW"/>
</dbReference>
<organism evidence="3 4">
    <name type="scientific">Nocardiopsis flavescens</name>
    <dbReference type="NCBI Taxonomy" id="758803"/>
    <lineage>
        <taxon>Bacteria</taxon>
        <taxon>Bacillati</taxon>
        <taxon>Actinomycetota</taxon>
        <taxon>Actinomycetes</taxon>
        <taxon>Streptosporangiales</taxon>
        <taxon>Nocardiopsidaceae</taxon>
        <taxon>Nocardiopsis</taxon>
    </lineage>
</organism>
<dbReference type="PANTHER" id="PTHR30383">
    <property type="entry name" value="THIOESTERASE 1/PROTEASE 1/LYSOPHOSPHOLIPASE L1"/>
    <property type="match status" value="1"/>
</dbReference>
<dbReference type="Proteomes" id="UP000184452">
    <property type="component" value="Unassembled WGS sequence"/>
</dbReference>
<dbReference type="EMBL" id="FQZK01000007">
    <property type="protein sequence ID" value="SHJ60216.1"/>
    <property type="molecule type" value="Genomic_DNA"/>
</dbReference>
<name>A0A1M6KMU2_9ACTN</name>
<dbReference type="InterPro" id="IPR013830">
    <property type="entry name" value="SGNH_hydro"/>
</dbReference>
<feature type="domain" description="SGNH hydrolase-type esterase" evidence="2">
    <location>
        <begin position="175"/>
        <end position="308"/>
    </location>
</feature>
<dbReference type="SUPFAM" id="SSF52266">
    <property type="entry name" value="SGNH hydrolase"/>
    <property type="match status" value="1"/>
</dbReference>
<feature type="compositionally biased region" description="Basic and acidic residues" evidence="1">
    <location>
        <begin position="163"/>
        <end position="173"/>
    </location>
</feature>
<feature type="compositionally biased region" description="Low complexity" evidence="1">
    <location>
        <begin position="109"/>
        <end position="119"/>
    </location>
</feature>
<proteinExistence type="predicted"/>
<keyword evidence="3" id="KW-0378">Hydrolase</keyword>
<reference evidence="3 4" key="1">
    <citation type="submission" date="2016-11" db="EMBL/GenBank/DDBJ databases">
        <authorList>
            <person name="Jaros S."/>
            <person name="Januszkiewicz K."/>
            <person name="Wedrychowicz H."/>
        </authorList>
    </citation>
    <scope>NUCLEOTIDE SEQUENCE [LARGE SCALE GENOMIC DNA]</scope>
    <source>
        <strain evidence="3 4">CGMCC 4.5723</strain>
    </source>
</reference>
<evidence type="ECO:0000313" key="4">
    <source>
        <dbReference type="Proteomes" id="UP000184452"/>
    </source>
</evidence>
<evidence type="ECO:0000256" key="1">
    <source>
        <dbReference type="SAM" id="MobiDB-lite"/>
    </source>
</evidence>
<dbReference type="STRING" id="758803.SAMN05421803_107234"/>
<evidence type="ECO:0000313" key="3">
    <source>
        <dbReference type="EMBL" id="SHJ60216.1"/>
    </source>
</evidence>
<gene>
    <name evidence="3" type="ORF">SAMN05421803_107234</name>
</gene>
<keyword evidence="4" id="KW-1185">Reference proteome</keyword>
<accession>A0A1M6KMU2</accession>
<dbReference type="InterPro" id="IPR051532">
    <property type="entry name" value="Ester_Hydrolysis_Enzymes"/>
</dbReference>